<dbReference type="Proteomes" id="UP001314229">
    <property type="component" value="Unassembled WGS sequence"/>
</dbReference>
<evidence type="ECO:0000256" key="1">
    <source>
        <dbReference type="SAM" id="MobiDB-lite"/>
    </source>
</evidence>
<dbReference type="EMBL" id="CAWUFR010001331">
    <property type="protein sequence ID" value="CAK6983489.1"/>
    <property type="molecule type" value="Genomic_DNA"/>
</dbReference>
<dbReference type="AlphaFoldDB" id="A0AAV1QJ86"/>
<sequence length="70" mass="7750">MEENQNPDSLSATTDKQCGRARTRTVSQVEPQTESIEDRRCSVLQQQPEASQQVQEDVEEVQGFGLQGAA</sequence>
<organism evidence="2 3">
    <name type="scientific">Scomber scombrus</name>
    <name type="common">Atlantic mackerel</name>
    <name type="synonym">Scomber vernalis</name>
    <dbReference type="NCBI Taxonomy" id="13677"/>
    <lineage>
        <taxon>Eukaryota</taxon>
        <taxon>Metazoa</taxon>
        <taxon>Chordata</taxon>
        <taxon>Craniata</taxon>
        <taxon>Vertebrata</taxon>
        <taxon>Euteleostomi</taxon>
        <taxon>Actinopterygii</taxon>
        <taxon>Neopterygii</taxon>
        <taxon>Teleostei</taxon>
        <taxon>Neoteleostei</taxon>
        <taxon>Acanthomorphata</taxon>
        <taxon>Pelagiaria</taxon>
        <taxon>Scombriformes</taxon>
        <taxon>Scombridae</taxon>
        <taxon>Scomber</taxon>
    </lineage>
</organism>
<protein>
    <submittedName>
        <fullName evidence="2">Uncharacterized protein</fullName>
    </submittedName>
</protein>
<comment type="caution">
    <text evidence="2">The sequence shown here is derived from an EMBL/GenBank/DDBJ whole genome shotgun (WGS) entry which is preliminary data.</text>
</comment>
<feature type="compositionally biased region" description="Polar residues" evidence="1">
    <location>
        <begin position="24"/>
        <end position="34"/>
    </location>
</feature>
<proteinExistence type="predicted"/>
<feature type="compositionally biased region" description="Low complexity" evidence="1">
    <location>
        <begin position="45"/>
        <end position="55"/>
    </location>
</feature>
<gene>
    <name evidence="2" type="ORF">FSCOSCO3_A012748</name>
</gene>
<name>A0AAV1QJ86_SCOSC</name>
<feature type="compositionally biased region" description="Polar residues" evidence="1">
    <location>
        <begin position="1"/>
        <end position="16"/>
    </location>
</feature>
<accession>A0AAV1QJ86</accession>
<feature type="region of interest" description="Disordered" evidence="1">
    <location>
        <begin position="1"/>
        <end position="70"/>
    </location>
</feature>
<evidence type="ECO:0000313" key="3">
    <source>
        <dbReference type="Proteomes" id="UP001314229"/>
    </source>
</evidence>
<keyword evidence="3" id="KW-1185">Reference proteome</keyword>
<reference evidence="2 3" key="1">
    <citation type="submission" date="2024-01" db="EMBL/GenBank/DDBJ databases">
        <authorList>
            <person name="Alioto T."/>
            <person name="Alioto T."/>
            <person name="Gomez Garrido J."/>
        </authorList>
    </citation>
    <scope>NUCLEOTIDE SEQUENCE [LARGE SCALE GENOMIC DNA]</scope>
</reference>
<evidence type="ECO:0000313" key="2">
    <source>
        <dbReference type="EMBL" id="CAK6983489.1"/>
    </source>
</evidence>